<protein>
    <recommendedName>
        <fullName evidence="3">Phage tail protein</fullName>
    </recommendedName>
</protein>
<evidence type="ECO:0000313" key="2">
    <source>
        <dbReference type="Proteomes" id="UP000190962"/>
    </source>
</evidence>
<dbReference type="EMBL" id="MPNX01000016">
    <property type="protein sequence ID" value="OOY34368.1"/>
    <property type="molecule type" value="Genomic_DNA"/>
</dbReference>
<name>A0A1T2D7H7_SOVGS</name>
<sequence length="71" mass="7874">MNTAAKYRTRQGDMLDRICLEYYGYSSGAVEAVLKHNPGLAALGSVYESGVIIALPELKLQGQTDRVRLWD</sequence>
<reference evidence="1 2" key="1">
    <citation type="submission" date="2016-11" db="EMBL/GenBank/DDBJ databases">
        <title>Mixed transmission modes and dynamic genome evolution in an obligate animal-bacterial symbiosis.</title>
        <authorList>
            <person name="Russell S.L."/>
            <person name="Corbett-Detig R.B."/>
            <person name="Cavanaugh C.M."/>
        </authorList>
    </citation>
    <scope>NUCLEOTIDE SEQUENCE [LARGE SCALE GENOMIC DNA]</scope>
    <source>
        <strain evidence="1">MA-KB16</strain>
    </source>
</reference>
<dbReference type="Proteomes" id="UP000190962">
    <property type="component" value="Unassembled WGS sequence"/>
</dbReference>
<dbReference type="RefSeq" id="WP_078453289.1">
    <property type="nucleotide sequence ID" value="NZ_MPNX01000016.1"/>
</dbReference>
<dbReference type="InterPro" id="IPR008861">
    <property type="entry name" value="GpX-like"/>
</dbReference>
<comment type="caution">
    <text evidence="1">The sequence shown here is derived from an EMBL/GenBank/DDBJ whole genome shotgun (WGS) entry which is preliminary data.</text>
</comment>
<organism evidence="1 2">
    <name type="scientific">Solemya velum gill symbiont</name>
    <dbReference type="NCBI Taxonomy" id="2340"/>
    <lineage>
        <taxon>Bacteria</taxon>
        <taxon>Pseudomonadati</taxon>
        <taxon>Pseudomonadota</taxon>
        <taxon>Gammaproteobacteria</taxon>
        <taxon>sulfur-oxidizing symbionts</taxon>
    </lineage>
</organism>
<evidence type="ECO:0008006" key="3">
    <source>
        <dbReference type="Google" id="ProtNLM"/>
    </source>
</evidence>
<dbReference type="Pfam" id="PF05489">
    <property type="entry name" value="Phage_tail_X"/>
    <property type="match status" value="1"/>
</dbReference>
<accession>A0A1T2D7H7</accession>
<gene>
    <name evidence="1" type="ORF">BOV88_10120</name>
</gene>
<dbReference type="AlphaFoldDB" id="A0A1T2D7H7"/>
<evidence type="ECO:0000313" key="1">
    <source>
        <dbReference type="EMBL" id="OOY34368.1"/>
    </source>
</evidence>
<proteinExistence type="predicted"/>